<accession>G7KH22</accession>
<dbReference type="PANTHER" id="PTHR31472">
    <property type="entry name" value="OS05G0244600 PROTEIN"/>
    <property type="match status" value="1"/>
</dbReference>
<name>G7KH22_MEDTR</name>
<dbReference type="HOGENOM" id="CLU_1211363_0_0_1"/>
<dbReference type="SUPFAM" id="SSF50249">
    <property type="entry name" value="Nucleic acid-binding proteins"/>
    <property type="match status" value="1"/>
</dbReference>
<evidence type="ECO:0000259" key="1">
    <source>
        <dbReference type="Pfam" id="PF21473"/>
    </source>
</evidence>
<evidence type="ECO:0000313" key="2">
    <source>
        <dbReference type="EMBL" id="AES99710.2"/>
    </source>
</evidence>
<keyword evidence="4" id="KW-1185">Reference proteome</keyword>
<reference evidence="2 4" key="1">
    <citation type="journal article" date="2011" name="Nature">
        <title>The Medicago genome provides insight into the evolution of rhizobial symbioses.</title>
        <authorList>
            <person name="Young N.D."/>
            <person name="Debelle F."/>
            <person name="Oldroyd G.E."/>
            <person name="Geurts R."/>
            <person name="Cannon S.B."/>
            <person name="Udvardi M.K."/>
            <person name="Benedito V.A."/>
            <person name="Mayer K.F."/>
            <person name="Gouzy J."/>
            <person name="Schoof H."/>
            <person name="Van de Peer Y."/>
            <person name="Proost S."/>
            <person name="Cook D.R."/>
            <person name="Meyers B.C."/>
            <person name="Spannagl M."/>
            <person name="Cheung F."/>
            <person name="De Mita S."/>
            <person name="Krishnakumar V."/>
            <person name="Gundlach H."/>
            <person name="Zhou S."/>
            <person name="Mudge J."/>
            <person name="Bharti A.K."/>
            <person name="Murray J.D."/>
            <person name="Naoumkina M.A."/>
            <person name="Rosen B."/>
            <person name="Silverstein K.A."/>
            <person name="Tang H."/>
            <person name="Rombauts S."/>
            <person name="Zhao P.X."/>
            <person name="Zhou P."/>
            <person name="Barbe V."/>
            <person name="Bardou P."/>
            <person name="Bechner M."/>
            <person name="Bellec A."/>
            <person name="Berger A."/>
            <person name="Berges H."/>
            <person name="Bidwell S."/>
            <person name="Bisseling T."/>
            <person name="Choisne N."/>
            <person name="Couloux A."/>
            <person name="Denny R."/>
            <person name="Deshpande S."/>
            <person name="Dai X."/>
            <person name="Doyle J.J."/>
            <person name="Dudez A.M."/>
            <person name="Farmer A.D."/>
            <person name="Fouteau S."/>
            <person name="Franken C."/>
            <person name="Gibelin C."/>
            <person name="Gish J."/>
            <person name="Goldstein S."/>
            <person name="Gonzalez A.J."/>
            <person name="Green P.J."/>
            <person name="Hallab A."/>
            <person name="Hartog M."/>
            <person name="Hua A."/>
            <person name="Humphray S.J."/>
            <person name="Jeong D.H."/>
            <person name="Jing Y."/>
            <person name="Jocker A."/>
            <person name="Kenton S.M."/>
            <person name="Kim D.J."/>
            <person name="Klee K."/>
            <person name="Lai H."/>
            <person name="Lang C."/>
            <person name="Lin S."/>
            <person name="Macmil S.L."/>
            <person name="Magdelenat G."/>
            <person name="Matthews L."/>
            <person name="McCorrison J."/>
            <person name="Monaghan E.L."/>
            <person name="Mun J.H."/>
            <person name="Najar F.Z."/>
            <person name="Nicholson C."/>
            <person name="Noirot C."/>
            <person name="O'Bleness M."/>
            <person name="Paule C.R."/>
            <person name="Poulain J."/>
            <person name="Prion F."/>
            <person name="Qin B."/>
            <person name="Qu C."/>
            <person name="Retzel E.F."/>
            <person name="Riddle C."/>
            <person name="Sallet E."/>
            <person name="Samain S."/>
            <person name="Samson N."/>
            <person name="Sanders I."/>
            <person name="Saurat O."/>
            <person name="Scarpelli C."/>
            <person name="Schiex T."/>
            <person name="Segurens B."/>
            <person name="Severin A.J."/>
            <person name="Sherrier D.J."/>
            <person name="Shi R."/>
            <person name="Sims S."/>
            <person name="Singer S.R."/>
            <person name="Sinharoy S."/>
            <person name="Sterck L."/>
            <person name="Viollet A."/>
            <person name="Wang B.B."/>
            <person name="Wang K."/>
            <person name="Wang M."/>
            <person name="Wang X."/>
            <person name="Warfsmann J."/>
            <person name="Weissenbach J."/>
            <person name="White D.D."/>
            <person name="White J.D."/>
            <person name="Wiley G.B."/>
            <person name="Wincker P."/>
            <person name="Xing Y."/>
            <person name="Yang L."/>
            <person name="Yao Z."/>
            <person name="Ying F."/>
            <person name="Zhai J."/>
            <person name="Zhou L."/>
            <person name="Zuber A."/>
            <person name="Denarie J."/>
            <person name="Dixon R.A."/>
            <person name="May G.D."/>
            <person name="Schwartz D.C."/>
            <person name="Rogers J."/>
            <person name="Quetier F."/>
            <person name="Town C.D."/>
            <person name="Roe B.A."/>
        </authorList>
    </citation>
    <scope>NUCLEOTIDE SEQUENCE [LARGE SCALE GENOMIC DNA]</scope>
    <source>
        <strain evidence="2">A17</strain>
        <strain evidence="3 4">cv. Jemalong A17</strain>
    </source>
</reference>
<dbReference type="InterPro" id="IPR012340">
    <property type="entry name" value="NA-bd_OB-fold"/>
</dbReference>
<organism evidence="2 4">
    <name type="scientific">Medicago truncatula</name>
    <name type="common">Barrel medic</name>
    <name type="synonym">Medicago tribuloides</name>
    <dbReference type="NCBI Taxonomy" id="3880"/>
    <lineage>
        <taxon>Eukaryota</taxon>
        <taxon>Viridiplantae</taxon>
        <taxon>Streptophyta</taxon>
        <taxon>Embryophyta</taxon>
        <taxon>Tracheophyta</taxon>
        <taxon>Spermatophyta</taxon>
        <taxon>Magnoliopsida</taxon>
        <taxon>eudicotyledons</taxon>
        <taxon>Gunneridae</taxon>
        <taxon>Pentapetalae</taxon>
        <taxon>rosids</taxon>
        <taxon>fabids</taxon>
        <taxon>Fabales</taxon>
        <taxon>Fabaceae</taxon>
        <taxon>Papilionoideae</taxon>
        <taxon>50 kb inversion clade</taxon>
        <taxon>NPAAA clade</taxon>
        <taxon>Hologalegina</taxon>
        <taxon>IRL clade</taxon>
        <taxon>Trifolieae</taxon>
        <taxon>Medicago</taxon>
    </lineage>
</organism>
<gene>
    <name evidence="2" type="ordered locus">MTR_5g083900</name>
</gene>
<reference evidence="3" key="3">
    <citation type="submission" date="2015-04" db="UniProtKB">
        <authorList>
            <consortium name="EnsemblPlants"/>
        </authorList>
    </citation>
    <scope>IDENTIFICATION</scope>
    <source>
        <strain evidence="3">cv. Jemalong A17</strain>
    </source>
</reference>
<dbReference type="PaxDb" id="3880-AES99710"/>
<dbReference type="Proteomes" id="UP000002051">
    <property type="component" value="Chromosome 5"/>
</dbReference>
<dbReference type="EMBL" id="CM001221">
    <property type="protein sequence ID" value="AES99710.2"/>
    <property type="molecule type" value="Genomic_DNA"/>
</dbReference>
<dbReference type="PANTHER" id="PTHR31472:SF40">
    <property type="entry name" value="NUCLEIC ACID-BINDING, OB-FOLD-LIKE PROTEIN"/>
    <property type="match status" value="1"/>
</dbReference>
<dbReference type="InterPro" id="IPR048970">
    <property type="entry name" value="OB_Ssb-like"/>
</dbReference>
<feature type="domain" description="Single-stranded DNA binding protein Ssb-like OB fold" evidence="1">
    <location>
        <begin position="119"/>
        <end position="201"/>
    </location>
</feature>
<protein>
    <submittedName>
        <fullName evidence="2">Nucleic acid-binding, OB-fold-like protein, putative</fullName>
    </submittedName>
</protein>
<reference evidence="2 4" key="2">
    <citation type="journal article" date="2014" name="BMC Genomics">
        <title>An improved genome release (version Mt4.0) for the model legume Medicago truncatula.</title>
        <authorList>
            <person name="Tang H."/>
            <person name="Krishnakumar V."/>
            <person name="Bidwell S."/>
            <person name="Rosen B."/>
            <person name="Chan A."/>
            <person name="Zhou S."/>
            <person name="Gentzbittel L."/>
            <person name="Childs K.L."/>
            <person name="Yandell M."/>
            <person name="Gundlach H."/>
            <person name="Mayer K.F."/>
            <person name="Schwartz D.C."/>
            <person name="Town C.D."/>
        </authorList>
    </citation>
    <scope>GENOME REANNOTATION</scope>
    <source>
        <strain evidence="3 4">cv. Jemalong A17</strain>
    </source>
</reference>
<proteinExistence type="predicted"/>
<evidence type="ECO:0000313" key="3">
    <source>
        <dbReference type="EnsemblPlants" id="AES99710"/>
    </source>
</evidence>
<dbReference type="EnsemblPlants" id="AES99710">
    <property type="protein sequence ID" value="AES99710"/>
    <property type="gene ID" value="MTR_5g083900"/>
</dbReference>
<dbReference type="AlphaFoldDB" id="G7KH22"/>
<evidence type="ECO:0000313" key="4">
    <source>
        <dbReference type="Proteomes" id="UP000002051"/>
    </source>
</evidence>
<dbReference type="Pfam" id="PF21473">
    <property type="entry name" value="OB_Ssb-like"/>
    <property type="match status" value="1"/>
</dbReference>
<sequence length="229" mass="25947">MEDSSHKLSDPNQREIAKEIKLDPRLTSFIKKDNSFLTRWSWDPNASKNELGSTSTKGENLSFPPESYFSHEIIDRKCQNNNAQDIKCSPSAKKRRNRKTKRYLTVASLVPLFTKVQDLRPEMENINITLKVVNVKKVSSKGHMPVTESLVGDETGIIILRAVGADKINRVKEGSTIVLHKAKIIMYRGSMRLGVCRAEDIEEAPPAAFTIKEDCNLSLIEYERIQVQC</sequence>
<accession>A0A0C3XRS2</accession>
<dbReference type="Gene3D" id="2.40.50.140">
    <property type="entry name" value="Nucleic acid-binding proteins"/>
    <property type="match status" value="1"/>
</dbReference>